<sequence>MSQYLPTTTSLRHVNKLLYQSNFYKITHYKTLQFMATVHHLFPSISEFFATLQDRSDYAETQRHRRHKAAILLQRMARGYLIRKYVKWLHFNATIIQCAWRRYKARQMYRQMLKEAVKRKHAEYYNMMARKIQGPWRGKNNRSVGFDFYAYKRWLATVKELGERRAAEAAEFGITSRADDLRVLEDEARKWMAYVVFKLHHLLRTTVCAGIYSNKGSTELSEFEKLLNSIHYTEYMKRLKRKYDDYVRKKRPRFSNKRLFPIIGDGTDYWYLSLPEMYELTRPSPRIVNRRHVATHRGDIHEKPFMWRKVRPKPFEGRGPFLASSATAECKCCPCAVPNSANEGGRGDGVHKDPRFHLYVKHYIPQPKLFDYVDFHVNALLSRKCEIFERKEKFTTRDESCHCIYKYVSRK</sequence>
<reference evidence="1 2" key="1">
    <citation type="submission" date="2021-06" db="EMBL/GenBank/DDBJ databases">
        <title>A haploid diamondback moth (Plutella xylostella L.) genome assembly resolves 31 chromosomes and identifies a diamide resistance mutation.</title>
        <authorList>
            <person name="Ward C.M."/>
            <person name="Perry K.D."/>
            <person name="Baker G."/>
            <person name="Powis K."/>
            <person name="Heckel D.G."/>
            <person name="Baxter S.W."/>
        </authorList>
    </citation>
    <scope>NUCLEOTIDE SEQUENCE [LARGE SCALE GENOMIC DNA]</scope>
    <source>
        <strain evidence="1 2">LV</strain>
        <tissue evidence="1">Single pupa</tissue>
    </source>
</reference>
<protein>
    <recommendedName>
        <fullName evidence="3">Spermatogenesis-associated protein 17</fullName>
    </recommendedName>
</protein>
<evidence type="ECO:0000313" key="1">
    <source>
        <dbReference type="EMBL" id="KAG7302061.1"/>
    </source>
</evidence>
<dbReference type="Proteomes" id="UP000823941">
    <property type="component" value="Chromosome 18"/>
</dbReference>
<proteinExistence type="predicted"/>
<keyword evidence="2" id="KW-1185">Reference proteome</keyword>
<dbReference type="SMART" id="SM00015">
    <property type="entry name" value="IQ"/>
    <property type="match status" value="2"/>
</dbReference>
<dbReference type="SUPFAM" id="SSF52540">
    <property type="entry name" value="P-loop containing nucleoside triphosphate hydrolases"/>
    <property type="match status" value="1"/>
</dbReference>
<dbReference type="Gene3D" id="1.20.5.190">
    <property type="match status" value="1"/>
</dbReference>
<dbReference type="Pfam" id="PF00612">
    <property type="entry name" value="IQ"/>
    <property type="match status" value="2"/>
</dbReference>
<organism evidence="1 2">
    <name type="scientific">Plutella xylostella</name>
    <name type="common">Diamondback moth</name>
    <name type="synonym">Plutella maculipennis</name>
    <dbReference type="NCBI Taxonomy" id="51655"/>
    <lineage>
        <taxon>Eukaryota</taxon>
        <taxon>Metazoa</taxon>
        <taxon>Ecdysozoa</taxon>
        <taxon>Arthropoda</taxon>
        <taxon>Hexapoda</taxon>
        <taxon>Insecta</taxon>
        <taxon>Pterygota</taxon>
        <taxon>Neoptera</taxon>
        <taxon>Endopterygota</taxon>
        <taxon>Lepidoptera</taxon>
        <taxon>Glossata</taxon>
        <taxon>Ditrysia</taxon>
        <taxon>Yponomeutoidea</taxon>
        <taxon>Plutellidae</taxon>
        <taxon>Plutella</taxon>
    </lineage>
</organism>
<dbReference type="PROSITE" id="PS50096">
    <property type="entry name" value="IQ"/>
    <property type="match status" value="2"/>
</dbReference>
<dbReference type="InterPro" id="IPR027417">
    <property type="entry name" value="P-loop_NTPase"/>
</dbReference>
<evidence type="ECO:0000313" key="2">
    <source>
        <dbReference type="Proteomes" id="UP000823941"/>
    </source>
</evidence>
<gene>
    <name evidence="1" type="ORF">JYU34_013518</name>
</gene>
<dbReference type="CDD" id="cd23767">
    <property type="entry name" value="IQCD"/>
    <property type="match status" value="1"/>
</dbReference>
<comment type="caution">
    <text evidence="1">The sequence shown here is derived from an EMBL/GenBank/DDBJ whole genome shotgun (WGS) entry which is preliminary data.</text>
</comment>
<dbReference type="InterPro" id="IPR000048">
    <property type="entry name" value="IQ_motif_EF-hand-BS"/>
</dbReference>
<evidence type="ECO:0008006" key="3">
    <source>
        <dbReference type="Google" id="ProtNLM"/>
    </source>
</evidence>
<name>A0ABQ7QA07_PLUXY</name>
<accession>A0ABQ7QA07</accession>
<dbReference type="EMBL" id="JAHIBW010000018">
    <property type="protein sequence ID" value="KAG7302061.1"/>
    <property type="molecule type" value="Genomic_DNA"/>
</dbReference>